<dbReference type="NCBIfam" id="TIGR02799">
    <property type="entry name" value="thio_ybgC"/>
    <property type="match status" value="1"/>
</dbReference>
<dbReference type="PANTHER" id="PTHR31793">
    <property type="entry name" value="4-HYDROXYBENZOYL-COA THIOESTERASE FAMILY MEMBER"/>
    <property type="match status" value="1"/>
</dbReference>
<evidence type="ECO:0000313" key="3">
    <source>
        <dbReference type="EMBL" id="XDO95748.1"/>
    </source>
</evidence>
<comment type="similarity">
    <text evidence="1">Belongs to the 4-hydroxybenzoyl-CoA thioesterase family.</text>
</comment>
<dbReference type="GO" id="GO:0047617">
    <property type="term" value="F:fatty acyl-CoA hydrolase activity"/>
    <property type="evidence" value="ECO:0007669"/>
    <property type="project" value="TreeGrafter"/>
</dbReference>
<sequence length="148" mass="16693">MTEPTCGVLIGREHHLPVRIYYEDTDFTGVVYHANYLRYFERGRSDFLRLAGISHTDLAGREDPAAFVVVRMEIDFKRAAKVDDALTVVTLYDAVKGPRLLVTQRIMRGDALIAQAAVEAACITMDGRPRRPPAEMVERLSPLFAKRD</sequence>
<dbReference type="CDD" id="cd00586">
    <property type="entry name" value="4HBT"/>
    <property type="match status" value="1"/>
</dbReference>
<dbReference type="InterPro" id="IPR050563">
    <property type="entry name" value="4-hydroxybenzoyl-CoA_TE"/>
</dbReference>
<accession>A0AB39KQW9</accession>
<dbReference type="RefSeq" id="WP_369058591.1">
    <property type="nucleotide sequence ID" value="NZ_CP158375.1"/>
</dbReference>
<keyword evidence="2" id="KW-0378">Hydrolase</keyword>
<dbReference type="Gene3D" id="3.10.129.10">
    <property type="entry name" value="Hotdog Thioesterase"/>
    <property type="match status" value="1"/>
</dbReference>
<organism evidence="3">
    <name type="scientific">Caulobacter sp. 73W</name>
    <dbReference type="NCBI Taxonomy" id="3161137"/>
    <lineage>
        <taxon>Bacteria</taxon>
        <taxon>Pseudomonadati</taxon>
        <taxon>Pseudomonadota</taxon>
        <taxon>Alphaproteobacteria</taxon>
        <taxon>Caulobacterales</taxon>
        <taxon>Caulobacteraceae</taxon>
        <taxon>Caulobacter</taxon>
    </lineage>
</organism>
<proteinExistence type="inferred from homology"/>
<dbReference type="InterPro" id="IPR008272">
    <property type="entry name" value="HB-CoA_thioesterase_AS"/>
</dbReference>
<dbReference type="InterPro" id="IPR006684">
    <property type="entry name" value="YbgC/YbaW"/>
</dbReference>
<reference evidence="3" key="1">
    <citation type="submission" date="2024-06" db="EMBL/GenBank/DDBJ databases">
        <title>Caulobacter inopinatus, sp. nov.</title>
        <authorList>
            <person name="Donachie S.P."/>
        </authorList>
    </citation>
    <scope>NUCLEOTIDE SEQUENCE</scope>
    <source>
        <strain evidence="3">73W</strain>
    </source>
</reference>
<dbReference type="InterPro" id="IPR014166">
    <property type="entry name" value="Tol-Pal_acyl-CoA_thioesterase"/>
</dbReference>
<dbReference type="PIRSF" id="PIRSF003230">
    <property type="entry name" value="YbgC"/>
    <property type="match status" value="1"/>
</dbReference>
<name>A0AB39KQW9_9CAUL</name>
<dbReference type="FunFam" id="3.10.129.10:FF:000004">
    <property type="entry name" value="Tol-pal system-associated acyl-CoA thioesterase"/>
    <property type="match status" value="1"/>
</dbReference>
<dbReference type="InterPro" id="IPR029069">
    <property type="entry name" value="HotDog_dom_sf"/>
</dbReference>
<dbReference type="NCBIfam" id="TIGR00051">
    <property type="entry name" value="YbgC/FadM family acyl-CoA thioesterase"/>
    <property type="match status" value="1"/>
</dbReference>
<gene>
    <name evidence="3" type="primary">ybgC</name>
    <name evidence="3" type="ORF">ABOZ73_13195</name>
</gene>
<dbReference type="SUPFAM" id="SSF54637">
    <property type="entry name" value="Thioesterase/thiol ester dehydrase-isomerase"/>
    <property type="match status" value="1"/>
</dbReference>
<protein>
    <submittedName>
        <fullName evidence="3">Tol-pal system-associated acyl-CoA thioesterase</fullName>
    </submittedName>
</protein>
<dbReference type="EMBL" id="CP158375">
    <property type="protein sequence ID" value="XDO95748.1"/>
    <property type="molecule type" value="Genomic_DNA"/>
</dbReference>
<evidence type="ECO:0000256" key="1">
    <source>
        <dbReference type="ARBA" id="ARBA00005953"/>
    </source>
</evidence>
<dbReference type="PROSITE" id="PS01328">
    <property type="entry name" value="4HBCOA_THIOESTERASE"/>
    <property type="match status" value="1"/>
</dbReference>
<dbReference type="PANTHER" id="PTHR31793:SF37">
    <property type="entry name" value="ACYL-COA THIOESTER HYDROLASE YBGC"/>
    <property type="match status" value="1"/>
</dbReference>
<dbReference type="AlphaFoldDB" id="A0AB39KQW9"/>
<dbReference type="Pfam" id="PF13279">
    <property type="entry name" value="4HBT_2"/>
    <property type="match status" value="1"/>
</dbReference>
<evidence type="ECO:0000256" key="2">
    <source>
        <dbReference type="ARBA" id="ARBA00022801"/>
    </source>
</evidence>